<dbReference type="Proteomes" id="UP000019678">
    <property type="component" value="Unassembled WGS sequence"/>
</dbReference>
<accession>A0A017T5D8</accession>
<dbReference type="InterPro" id="IPR002068">
    <property type="entry name" value="A-crystallin/Hsp20_dom"/>
</dbReference>
<evidence type="ECO:0000313" key="4">
    <source>
        <dbReference type="EMBL" id="EYF03781.1"/>
    </source>
</evidence>
<evidence type="ECO:0000256" key="2">
    <source>
        <dbReference type="RuleBase" id="RU003616"/>
    </source>
</evidence>
<dbReference type="RefSeq" id="WP_044245343.1">
    <property type="nucleotide sequence ID" value="NZ_ASRX01000042.1"/>
</dbReference>
<evidence type="ECO:0000313" key="5">
    <source>
        <dbReference type="Proteomes" id="UP000019678"/>
    </source>
</evidence>
<dbReference type="STRING" id="1192034.CAP_5211"/>
<dbReference type="PROSITE" id="PS01031">
    <property type="entry name" value="SHSP"/>
    <property type="match status" value="1"/>
</dbReference>
<comment type="similarity">
    <text evidence="1 2">Belongs to the small heat shock protein (HSP20) family.</text>
</comment>
<evidence type="ECO:0000259" key="3">
    <source>
        <dbReference type="PROSITE" id="PS01031"/>
    </source>
</evidence>
<dbReference type="Pfam" id="PF00011">
    <property type="entry name" value="HSP20"/>
    <property type="match status" value="1"/>
</dbReference>
<dbReference type="Gene3D" id="2.60.40.790">
    <property type="match status" value="1"/>
</dbReference>
<dbReference type="SUPFAM" id="SSF49764">
    <property type="entry name" value="HSP20-like chaperones"/>
    <property type="match status" value="1"/>
</dbReference>
<keyword evidence="5" id="KW-1185">Reference proteome</keyword>
<sequence length="157" mass="17640">MARYNQIDRTFALMDDLRQRMDRMFETYDTFAPPRASLRGEFDGGPRLTAAGPRIHLFDTGNAYVVKADLPGVTEKDLNVSLNQDVLTLSAERKSDAPEGYTTHRQERPGLRFSRTFTLPSKVDPETTTAVLKNGVLTLTLPRSPETQPRKIGVTTR</sequence>
<dbReference type="EMBL" id="ASRX01000042">
    <property type="protein sequence ID" value="EYF03781.1"/>
    <property type="molecule type" value="Genomic_DNA"/>
</dbReference>
<evidence type="ECO:0000256" key="1">
    <source>
        <dbReference type="PROSITE-ProRule" id="PRU00285"/>
    </source>
</evidence>
<dbReference type="eggNOG" id="COG0071">
    <property type="taxonomic scope" value="Bacteria"/>
</dbReference>
<feature type="domain" description="SHSP" evidence="3">
    <location>
        <begin position="46"/>
        <end position="157"/>
    </location>
</feature>
<dbReference type="OrthoDB" id="189458at2"/>
<comment type="caution">
    <text evidence="4">The sequence shown here is derived from an EMBL/GenBank/DDBJ whole genome shotgun (WGS) entry which is preliminary data.</text>
</comment>
<organism evidence="4 5">
    <name type="scientific">Chondromyces apiculatus DSM 436</name>
    <dbReference type="NCBI Taxonomy" id="1192034"/>
    <lineage>
        <taxon>Bacteria</taxon>
        <taxon>Pseudomonadati</taxon>
        <taxon>Myxococcota</taxon>
        <taxon>Polyangia</taxon>
        <taxon>Polyangiales</taxon>
        <taxon>Polyangiaceae</taxon>
        <taxon>Chondromyces</taxon>
    </lineage>
</organism>
<gene>
    <name evidence="4" type="ORF">CAP_5211</name>
</gene>
<reference evidence="4 5" key="1">
    <citation type="submission" date="2013-05" db="EMBL/GenBank/DDBJ databases">
        <title>Genome assembly of Chondromyces apiculatus DSM 436.</title>
        <authorList>
            <person name="Sharma G."/>
            <person name="Khatri I."/>
            <person name="Kaur C."/>
            <person name="Mayilraj S."/>
            <person name="Subramanian S."/>
        </authorList>
    </citation>
    <scope>NUCLEOTIDE SEQUENCE [LARGE SCALE GENOMIC DNA]</scope>
    <source>
        <strain evidence="4 5">DSM 436</strain>
    </source>
</reference>
<keyword evidence="4" id="KW-0346">Stress response</keyword>
<protein>
    <submittedName>
        <fullName evidence="4">Heat shock protein, Hsp20 family</fullName>
    </submittedName>
</protein>
<dbReference type="AlphaFoldDB" id="A0A017T5D8"/>
<proteinExistence type="inferred from homology"/>
<dbReference type="InterPro" id="IPR008978">
    <property type="entry name" value="HSP20-like_chaperone"/>
</dbReference>
<dbReference type="InterPro" id="IPR031107">
    <property type="entry name" value="Small_HSP"/>
</dbReference>
<dbReference type="CDD" id="cd06464">
    <property type="entry name" value="ACD_sHsps-like"/>
    <property type="match status" value="1"/>
</dbReference>
<dbReference type="PANTHER" id="PTHR11527">
    <property type="entry name" value="HEAT-SHOCK PROTEIN 20 FAMILY MEMBER"/>
    <property type="match status" value="1"/>
</dbReference>
<name>A0A017T5D8_9BACT</name>